<dbReference type="Proteomes" id="UP000294796">
    <property type="component" value="Unassembled WGS sequence"/>
</dbReference>
<dbReference type="CDD" id="cd05399">
    <property type="entry name" value="NT_Rel-Spo_like"/>
    <property type="match status" value="1"/>
</dbReference>
<evidence type="ECO:0000313" key="3">
    <source>
        <dbReference type="Proteomes" id="UP000294796"/>
    </source>
</evidence>
<dbReference type="InterPro" id="IPR043519">
    <property type="entry name" value="NT_sf"/>
</dbReference>
<name>A0A4R5TTN8_9GAMM</name>
<dbReference type="EMBL" id="SMTF01000005">
    <property type="protein sequence ID" value="TDK24385.1"/>
    <property type="molecule type" value="Genomic_DNA"/>
</dbReference>
<organism evidence="2 3">
    <name type="scientific">Luteimonas aestuarii</name>
    <dbReference type="NCBI Taxonomy" id="453837"/>
    <lineage>
        <taxon>Bacteria</taxon>
        <taxon>Pseudomonadati</taxon>
        <taxon>Pseudomonadota</taxon>
        <taxon>Gammaproteobacteria</taxon>
        <taxon>Lysobacterales</taxon>
        <taxon>Lysobacteraceae</taxon>
        <taxon>Luteimonas</taxon>
    </lineage>
</organism>
<dbReference type="GO" id="GO:0015969">
    <property type="term" value="P:guanosine tetraphosphate metabolic process"/>
    <property type="evidence" value="ECO:0007669"/>
    <property type="project" value="InterPro"/>
</dbReference>
<evidence type="ECO:0000259" key="1">
    <source>
        <dbReference type="SMART" id="SM00954"/>
    </source>
</evidence>
<dbReference type="PANTHER" id="PTHR47837:SF1">
    <property type="entry name" value="GTP PYROPHOSPHOKINASE YJBM"/>
    <property type="match status" value="1"/>
</dbReference>
<keyword evidence="3" id="KW-1185">Reference proteome</keyword>
<dbReference type="AlphaFoldDB" id="A0A4R5TTN8"/>
<accession>A0A4R5TTN8</accession>
<proteinExistence type="predicted"/>
<dbReference type="InterPro" id="IPR007685">
    <property type="entry name" value="RelA_SpoT"/>
</dbReference>
<comment type="caution">
    <text evidence="2">The sequence shown here is derived from an EMBL/GenBank/DDBJ whole genome shotgun (WGS) entry which is preliminary data.</text>
</comment>
<dbReference type="Pfam" id="PF04607">
    <property type="entry name" value="RelA_SpoT"/>
    <property type="match status" value="1"/>
</dbReference>
<dbReference type="SUPFAM" id="SSF81301">
    <property type="entry name" value="Nucleotidyltransferase"/>
    <property type="match status" value="1"/>
</dbReference>
<reference evidence="2 3" key="1">
    <citation type="submission" date="2019-03" db="EMBL/GenBank/DDBJ databases">
        <title>Luteimonas zhaokaii sp.nov., isolated from the rectal contents of Plateau pika in Yushu, Qinghai Province, China.</title>
        <authorList>
            <person name="Zhang G."/>
        </authorList>
    </citation>
    <scope>NUCLEOTIDE SEQUENCE [LARGE SCALE GENOMIC DNA]</scope>
    <source>
        <strain evidence="2 3">B9</strain>
    </source>
</reference>
<sequence length="244" mass="27709">MGEGAEAVVMRLSNTQIDKIGEKLRTDAVDADCLKKLETFRALYADAYKYVERVLVDQTGHKITGRPSKSTVAIIEKLKRETIRLNQIQDIAGCRVLVDGLAEQDSLVEALLILFPDVDVDDKRKLPTNGYRAVHVIVRKDGRPVEIQIRTRLQHAWAEISEKVSDEHGHEIKYGKGDEGAIDFLTKLSVSTDRLEQIRHRHRVLLGRKRVQGKSQGLVREIKANNNEERECVREIRHIFSGKA</sequence>
<feature type="domain" description="RelA/SpoT" evidence="1">
    <location>
        <begin position="65"/>
        <end position="172"/>
    </location>
</feature>
<dbReference type="InterPro" id="IPR052366">
    <property type="entry name" value="GTP_Pyrophosphokinase"/>
</dbReference>
<dbReference type="OrthoDB" id="9789634at2"/>
<gene>
    <name evidence="2" type="ORF">E2F46_08875</name>
</gene>
<evidence type="ECO:0000313" key="2">
    <source>
        <dbReference type="EMBL" id="TDK24385.1"/>
    </source>
</evidence>
<dbReference type="SMART" id="SM00954">
    <property type="entry name" value="RelA_SpoT"/>
    <property type="match status" value="1"/>
</dbReference>
<dbReference type="Gene3D" id="3.30.460.10">
    <property type="entry name" value="Beta Polymerase, domain 2"/>
    <property type="match status" value="1"/>
</dbReference>
<protein>
    <recommendedName>
        <fullName evidence="1">RelA/SpoT domain-containing protein</fullName>
    </recommendedName>
</protein>
<dbReference type="PANTHER" id="PTHR47837">
    <property type="entry name" value="GTP PYROPHOSPHOKINASE YJBM"/>
    <property type="match status" value="1"/>
</dbReference>